<accession>A0A368RWM3</accession>
<feature type="region of interest" description="Disordered" evidence="1">
    <location>
        <begin position="1"/>
        <end position="73"/>
    </location>
</feature>
<feature type="compositionally biased region" description="Basic and acidic residues" evidence="1">
    <location>
        <begin position="14"/>
        <end position="32"/>
    </location>
</feature>
<dbReference type="KEGG" id="sita:101773589"/>
<reference evidence="2" key="2">
    <citation type="submission" date="2015-07" db="EMBL/GenBank/DDBJ databases">
        <authorList>
            <person name="Noorani M."/>
        </authorList>
    </citation>
    <scope>NUCLEOTIDE SEQUENCE</scope>
    <source>
        <strain evidence="2">Yugu1</strain>
    </source>
</reference>
<name>A0A368RWM3_SETIT</name>
<evidence type="ECO:0000256" key="1">
    <source>
        <dbReference type="SAM" id="MobiDB-lite"/>
    </source>
</evidence>
<reference evidence="2" key="1">
    <citation type="journal article" date="2012" name="Nat. Biotechnol.">
        <title>Reference genome sequence of the model plant Setaria.</title>
        <authorList>
            <person name="Bennetzen J.L."/>
            <person name="Schmutz J."/>
            <person name="Wang H."/>
            <person name="Percifield R."/>
            <person name="Hawkins J."/>
            <person name="Pontaroli A.C."/>
            <person name="Estep M."/>
            <person name="Feng L."/>
            <person name="Vaughn J.N."/>
            <person name="Grimwood J."/>
            <person name="Jenkins J."/>
            <person name="Barry K."/>
            <person name="Lindquist E."/>
            <person name="Hellsten U."/>
            <person name="Deshpande S."/>
            <person name="Wang X."/>
            <person name="Wu X."/>
            <person name="Mitros T."/>
            <person name="Triplett J."/>
            <person name="Yang X."/>
            <person name="Ye C.Y."/>
            <person name="Mauro-Herrera M."/>
            <person name="Wang L."/>
            <person name="Li P."/>
            <person name="Sharma M."/>
            <person name="Sharma R."/>
            <person name="Ronald P.C."/>
            <person name="Panaud O."/>
            <person name="Kellogg E.A."/>
            <person name="Brutnell T.P."/>
            <person name="Doust A.N."/>
            <person name="Tuskan G.A."/>
            <person name="Rokhsar D."/>
            <person name="Devos K.M."/>
        </authorList>
    </citation>
    <scope>NUCLEOTIDE SEQUENCE [LARGE SCALE GENOMIC DNA]</scope>
    <source>
        <strain evidence="2">Yugu1</strain>
    </source>
</reference>
<sequence>MRVDSAPDQQHVAQRGERRAPVGSQLREERAPRGRSPSGAGGDSTKLPVRSQRHKGELPIGSGPTCARAGLGQRVGSDRLSEIDFLTGDRKLAVTMWVGEIANMECDSVWCCTAVPTPAMSRCPVIDHGCFELLLRHGKRGRRRCSERRQWGTGGWPRFRVSRMD</sequence>
<protein>
    <submittedName>
        <fullName evidence="2">Uncharacterized protein</fullName>
    </submittedName>
</protein>
<dbReference type="AlphaFoldDB" id="A0A368RWM3"/>
<evidence type="ECO:0000313" key="2">
    <source>
        <dbReference type="EMBL" id="RCV34616.1"/>
    </source>
</evidence>
<gene>
    <name evidence="2" type="ORF">SETIT_7G173400v2</name>
</gene>
<proteinExistence type="predicted"/>
<dbReference type="EMBL" id="CM003534">
    <property type="protein sequence ID" value="RCV34616.1"/>
    <property type="molecule type" value="Genomic_DNA"/>
</dbReference>
<organism evidence="2">
    <name type="scientific">Setaria italica</name>
    <name type="common">Foxtail millet</name>
    <name type="synonym">Panicum italicum</name>
    <dbReference type="NCBI Taxonomy" id="4555"/>
    <lineage>
        <taxon>Eukaryota</taxon>
        <taxon>Viridiplantae</taxon>
        <taxon>Streptophyta</taxon>
        <taxon>Embryophyta</taxon>
        <taxon>Tracheophyta</taxon>
        <taxon>Spermatophyta</taxon>
        <taxon>Magnoliopsida</taxon>
        <taxon>Liliopsida</taxon>
        <taxon>Poales</taxon>
        <taxon>Poaceae</taxon>
        <taxon>PACMAD clade</taxon>
        <taxon>Panicoideae</taxon>
        <taxon>Panicodae</taxon>
        <taxon>Paniceae</taxon>
        <taxon>Cenchrinae</taxon>
        <taxon>Setaria</taxon>
    </lineage>
</organism>